<evidence type="ECO:0000256" key="8">
    <source>
        <dbReference type="ARBA" id="ARBA00022833"/>
    </source>
</evidence>
<evidence type="ECO:0000256" key="12">
    <source>
        <dbReference type="PROSITE-ProRule" id="PRU01379"/>
    </source>
</evidence>
<dbReference type="GO" id="GO:0006508">
    <property type="term" value="P:proteolysis"/>
    <property type="evidence" value="ECO:0007669"/>
    <property type="project" value="UniProtKB-KW"/>
</dbReference>
<feature type="active site" description="Proton donor/acceptor" evidence="12">
    <location>
        <position position="374"/>
    </location>
</feature>
<reference evidence="15" key="1">
    <citation type="submission" date="2019-08" db="EMBL/GenBank/DDBJ databases">
        <title>The genome of the North American firefly Photinus pyralis.</title>
        <authorList>
            <consortium name="Photinus pyralis genome working group"/>
            <person name="Fallon T.R."/>
            <person name="Sander Lower S.E."/>
            <person name="Weng J.-K."/>
        </authorList>
    </citation>
    <scope>NUCLEOTIDE SEQUENCE</scope>
    <source>
        <strain evidence="15">TRF0915ILg1</strain>
        <tissue evidence="15">Whole body</tissue>
    </source>
</reference>
<dbReference type="PROSITE" id="PS00132">
    <property type="entry name" value="CARBOXYPEPT_ZN_1"/>
    <property type="match status" value="1"/>
</dbReference>
<feature type="domain" description="Peptidase M14" evidence="14">
    <location>
        <begin position="118"/>
        <end position="408"/>
    </location>
</feature>
<keyword evidence="9" id="KW-0482">Metalloprotease</keyword>
<dbReference type="GO" id="GO:0008270">
    <property type="term" value="F:zinc ion binding"/>
    <property type="evidence" value="ECO:0007669"/>
    <property type="project" value="InterPro"/>
</dbReference>
<evidence type="ECO:0000256" key="2">
    <source>
        <dbReference type="ARBA" id="ARBA00005988"/>
    </source>
</evidence>
<keyword evidence="5" id="KW-0479">Metal-binding</keyword>
<dbReference type="AlphaFoldDB" id="A0A8K0CS37"/>
<gene>
    <name evidence="15" type="ORF">ILUMI_16549</name>
</gene>
<dbReference type="EMBL" id="VTPC01064440">
    <property type="protein sequence ID" value="KAF2889623.1"/>
    <property type="molecule type" value="Genomic_DNA"/>
</dbReference>
<accession>A0A8K0CS37</accession>
<dbReference type="FunFam" id="3.30.70.340:FF:000002">
    <property type="entry name" value="Carboxypeptidase A"/>
    <property type="match status" value="1"/>
</dbReference>
<dbReference type="InterPro" id="IPR000834">
    <property type="entry name" value="Peptidase_M14"/>
</dbReference>
<proteinExistence type="inferred from homology"/>
<dbReference type="InterPro" id="IPR003146">
    <property type="entry name" value="M14A_act_pep"/>
</dbReference>
<name>A0A8K0CS37_IGNLU</name>
<evidence type="ECO:0000256" key="1">
    <source>
        <dbReference type="ARBA" id="ARBA00001947"/>
    </source>
</evidence>
<dbReference type="GO" id="GO:0005615">
    <property type="term" value="C:extracellular space"/>
    <property type="evidence" value="ECO:0007669"/>
    <property type="project" value="TreeGrafter"/>
</dbReference>
<evidence type="ECO:0000256" key="4">
    <source>
        <dbReference type="ARBA" id="ARBA00022670"/>
    </source>
</evidence>
<feature type="signal peptide" evidence="13">
    <location>
        <begin position="1"/>
        <end position="16"/>
    </location>
</feature>
<protein>
    <recommendedName>
        <fullName evidence="11">Zinc carboxypeptidase A 1</fullName>
    </recommendedName>
</protein>
<dbReference type="Gene3D" id="3.40.630.10">
    <property type="entry name" value="Zn peptidases"/>
    <property type="match status" value="1"/>
</dbReference>
<dbReference type="InterPro" id="IPR057246">
    <property type="entry name" value="CARBOXYPEPT_ZN_1"/>
</dbReference>
<keyword evidence="7" id="KW-0378">Hydrolase</keyword>
<evidence type="ECO:0000256" key="3">
    <source>
        <dbReference type="ARBA" id="ARBA00022645"/>
    </source>
</evidence>
<dbReference type="SUPFAM" id="SSF53187">
    <property type="entry name" value="Zn-dependent exopeptidases"/>
    <property type="match status" value="1"/>
</dbReference>
<evidence type="ECO:0000256" key="6">
    <source>
        <dbReference type="ARBA" id="ARBA00022729"/>
    </source>
</evidence>
<dbReference type="OrthoDB" id="3626597at2759"/>
<evidence type="ECO:0000259" key="14">
    <source>
        <dbReference type="PROSITE" id="PS52035"/>
    </source>
</evidence>
<dbReference type="CDD" id="cd03860">
    <property type="entry name" value="M14_CP_A-B_like"/>
    <property type="match status" value="1"/>
</dbReference>
<dbReference type="PRINTS" id="PR00765">
    <property type="entry name" value="CRBOXYPTASEA"/>
</dbReference>
<sequence length="414" mass="47286">MRYLLVLVAVVAAVWAEQFSYEGYKVFRLNLSHENQLRALASFNKNEIVDFWSSLRFDGNPIDVMVKPEMQHIFGWFLNVNSIKHEILIDNVQDVVQKERVMQQRAPRMPQGRISFEKYNKHDEINAYLEQLARDHPDVATLENIGKSYEGRDLKILKISTDPSANKPVIFVDAGIHAREWLAPAQATYIINQLVEVAENRKLLDKVDWYVLPVVNPDGYEYTHSNQRLWRKTRSVGQRCIGTDANRNFGFHWGEIGASTDECSDTYMGKSAFSEVESQAVRDCIWKYKDNIKLYLTFHSYGRYLLCPWGFTSAFPDDYDELKALGDNVAYTIRRVKGTIYTVGTSTNVLYAAAGGSDDWAKGVAGVQLAYTIELPEGGSWGFDPPPHQIMDHLPETWEGCKAYNHYIGAKFGK</sequence>
<evidence type="ECO:0000256" key="7">
    <source>
        <dbReference type="ARBA" id="ARBA00022801"/>
    </source>
</evidence>
<evidence type="ECO:0000256" key="10">
    <source>
        <dbReference type="ARBA" id="ARBA00023157"/>
    </source>
</evidence>
<evidence type="ECO:0000256" key="11">
    <source>
        <dbReference type="ARBA" id="ARBA00069039"/>
    </source>
</evidence>
<organism evidence="15 16">
    <name type="scientific">Ignelater luminosus</name>
    <name type="common">Cucubano</name>
    <name type="synonym">Pyrophorus luminosus</name>
    <dbReference type="NCBI Taxonomy" id="2038154"/>
    <lineage>
        <taxon>Eukaryota</taxon>
        <taxon>Metazoa</taxon>
        <taxon>Ecdysozoa</taxon>
        <taxon>Arthropoda</taxon>
        <taxon>Hexapoda</taxon>
        <taxon>Insecta</taxon>
        <taxon>Pterygota</taxon>
        <taxon>Neoptera</taxon>
        <taxon>Endopterygota</taxon>
        <taxon>Coleoptera</taxon>
        <taxon>Polyphaga</taxon>
        <taxon>Elateriformia</taxon>
        <taxon>Elateroidea</taxon>
        <taxon>Elateridae</taxon>
        <taxon>Agrypninae</taxon>
        <taxon>Pyrophorini</taxon>
        <taxon>Ignelater</taxon>
    </lineage>
</organism>
<dbReference type="PROSITE" id="PS52035">
    <property type="entry name" value="PEPTIDASE_M14"/>
    <property type="match status" value="1"/>
</dbReference>
<dbReference type="PANTHER" id="PTHR11705:SF140">
    <property type="entry name" value="FI02848P-RELATED"/>
    <property type="match status" value="1"/>
</dbReference>
<evidence type="ECO:0000313" key="16">
    <source>
        <dbReference type="Proteomes" id="UP000801492"/>
    </source>
</evidence>
<dbReference type="InterPro" id="IPR036990">
    <property type="entry name" value="M14A-like_propep"/>
</dbReference>
<dbReference type="FunFam" id="3.40.630.10:FF:000001">
    <property type="entry name" value="Carboxypeptidase B"/>
    <property type="match status" value="1"/>
</dbReference>
<feature type="chain" id="PRO_5035463208" description="Zinc carboxypeptidase A 1" evidence="13">
    <location>
        <begin position="17"/>
        <end position="414"/>
    </location>
</feature>
<keyword evidence="10" id="KW-1015">Disulfide bond</keyword>
<evidence type="ECO:0000256" key="13">
    <source>
        <dbReference type="SAM" id="SignalP"/>
    </source>
</evidence>
<dbReference type="PANTHER" id="PTHR11705">
    <property type="entry name" value="PROTEASE FAMILY M14 CARBOXYPEPTIDASE A,B"/>
    <property type="match status" value="1"/>
</dbReference>
<dbReference type="Proteomes" id="UP000801492">
    <property type="component" value="Unassembled WGS sequence"/>
</dbReference>
<comment type="cofactor">
    <cofactor evidence="1">
        <name>Zn(2+)</name>
        <dbReference type="ChEBI" id="CHEBI:29105"/>
    </cofactor>
</comment>
<comment type="similarity">
    <text evidence="2 12">Belongs to the peptidase M14 family.</text>
</comment>
<dbReference type="SUPFAM" id="SSF54897">
    <property type="entry name" value="Protease propeptides/inhibitors"/>
    <property type="match status" value="1"/>
</dbReference>
<evidence type="ECO:0000256" key="9">
    <source>
        <dbReference type="ARBA" id="ARBA00023049"/>
    </source>
</evidence>
<evidence type="ECO:0000313" key="15">
    <source>
        <dbReference type="EMBL" id="KAF2889623.1"/>
    </source>
</evidence>
<dbReference type="SMART" id="SM00631">
    <property type="entry name" value="Zn_pept"/>
    <property type="match status" value="1"/>
</dbReference>
<keyword evidence="8" id="KW-0862">Zinc</keyword>
<comment type="caution">
    <text evidence="15">The sequence shown here is derived from an EMBL/GenBank/DDBJ whole genome shotgun (WGS) entry which is preliminary data.</text>
</comment>
<evidence type="ECO:0000256" key="5">
    <source>
        <dbReference type="ARBA" id="ARBA00022723"/>
    </source>
</evidence>
<dbReference type="Gene3D" id="3.30.70.340">
    <property type="entry name" value="Metallocarboxypeptidase-like"/>
    <property type="match status" value="1"/>
</dbReference>
<keyword evidence="3" id="KW-0121">Carboxypeptidase</keyword>
<keyword evidence="16" id="KW-1185">Reference proteome</keyword>
<dbReference type="Pfam" id="PF00246">
    <property type="entry name" value="Peptidase_M14"/>
    <property type="match status" value="1"/>
</dbReference>
<dbReference type="GO" id="GO:0004181">
    <property type="term" value="F:metallocarboxypeptidase activity"/>
    <property type="evidence" value="ECO:0007669"/>
    <property type="project" value="InterPro"/>
</dbReference>
<dbReference type="Pfam" id="PF02244">
    <property type="entry name" value="Propep_M14"/>
    <property type="match status" value="1"/>
</dbReference>
<keyword evidence="4" id="KW-0645">Protease</keyword>
<keyword evidence="6 13" id="KW-0732">Signal</keyword>